<gene>
    <name evidence="1" type="ORF">RRF57_010743</name>
</gene>
<name>A0AAN7ZCR5_9PEZI</name>
<dbReference type="Proteomes" id="UP001305414">
    <property type="component" value="Unassembled WGS sequence"/>
</dbReference>
<organism evidence="1 2">
    <name type="scientific">Xylaria bambusicola</name>
    <dbReference type="NCBI Taxonomy" id="326684"/>
    <lineage>
        <taxon>Eukaryota</taxon>
        <taxon>Fungi</taxon>
        <taxon>Dikarya</taxon>
        <taxon>Ascomycota</taxon>
        <taxon>Pezizomycotina</taxon>
        <taxon>Sordariomycetes</taxon>
        <taxon>Xylariomycetidae</taxon>
        <taxon>Xylariales</taxon>
        <taxon>Xylariaceae</taxon>
        <taxon>Xylaria</taxon>
    </lineage>
</organism>
<sequence length="63" mass="6725">MAIHSTATVAIIERTYRAGVKVVYGHGLCETEGVVVVSRTSDIMQAISNGVVDGDLRIRTIGH</sequence>
<accession>A0AAN7ZCR5</accession>
<keyword evidence="2" id="KW-1185">Reference proteome</keyword>
<evidence type="ECO:0000313" key="1">
    <source>
        <dbReference type="EMBL" id="KAK5635031.1"/>
    </source>
</evidence>
<proteinExistence type="predicted"/>
<dbReference type="AlphaFoldDB" id="A0AAN7ZCR5"/>
<evidence type="ECO:0000313" key="2">
    <source>
        <dbReference type="Proteomes" id="UP001305414"/>
    </source>
</evidence>
<reference evidence="1 2" key="1">
    <citation type="submission" date="2023-10" db="EMBL/GenBank/DDBJ databases">
        <title>Draft genome sequence of Xylaria bambusicola isolate GMP-LS, the root and basal stem rot pathogen of sugarcane in Indonesia.</title>
        <authorList>
            <person name="Selvaraj P."/>
            <person name="Muralishankar V."/>
            <person name="Muruganantham S."/>
            <person name="Sp S."/>
            <person name="Haryani S."/>
            <person name="Lau K.J.X."/>
            <person name="Naqvi N.I."/>
        </authorList>
    </citation>
    <scope>NUCLEOTIDE SEQUENCE [LARGE SCALE GENOMIC DNA]</scope>
    <source>
        <strain evidence="1">GMP-LS</strain>
    </source>
</reference>
<protein>
    <submittedName>
        <fullName evidence="1">Uncharacterized protein</fullName>
    </submittedName>
</protein>
<comment type="caution">
    <text evidence="1">The sequence shown here is derived from an EMBL/GenBank/DDBJ whole genome shotgun (WGS) entry which is preliminary data.</text>
</comment>
<dbReference type="EMBL" id="JAWHQM010000047">
    <property type="protein sequence ID" value="KAK5635031.1"/>
    <property type="molecule type" value="Genomic_DNA"/>
</dbReference>